<evidence type="ECO:0008006" key="4">
    <source>
        <dbReference type="Google" id="ProtNLM"/>
    </source>
</evidence>
<keyword evidence="3" id="KW-1185">Reference proteome</keyword>
<gene>
    <name evidence="2" type="ORF">HPB48_004749</name>
</gene>
<feature type="region of interest" description="Disordered" evidence="1">
    <location>
        <begin position="47"/>
        <end position="68"/>
    </location>
</feature>
<dbReference type="AlphaFoldDB" id="A0A9J6FZT5"/>
<accession>A0A9J6FZT5</accession>
<evidence type="ECO:0000313" key="2">
    <source>
        <dbReference type="EMBL" id="KAH9368730.1"/>
    </source>
</evidence>
<organism evidence="2 3">
    <name type="scientific">Haemaphysalis longicornis</name>
    <name type="common">Bush tick</name>
    <dbReference type="NCBI Taxonomy" id="44386"/>
    <lineage>
        <taxon>Eukaryota</taxon>
        <taxon>Metazoa</taxon>
        <taxon>Ecdysozoa</taxon>
        <taxon>Arthropoda</taxon>
        <taxon>Chelicerata</taxon>
        <taxon>Arachnida</taxon>
        <taxon>Acari</taxon>
        <taxon>Parasitiformes</taxon>
        <taxon>Ixodida</taxon>
        <taxon>Ixodoidea</taxon>
        <taxon>Ixodidae</taxon>
        <taxon>Haemaphysalinae</taxon>
        <taxon>Haemaphysalis</taxon>
    </lineage>
</organism>
<dbReference type="VEuPathDB" id="VectorBase:HLOH_040503"/>
<dbReference type="EMBL" id="JABSTR010000004">
    <property type="protein sequence ID" value="KAH9368730.1"/>
    <property type="molecule type" value="Genomic_DNA"/>
</dbReference>
<dbReference type="Proteomes" id="UP000821853">
    <property type="component" value="Chromosome 2"/>
</dbReference>
<proteinExistence type="predicted"/>
<sequence length="101" mass="11255">MTIIIDCQAACRRYVAGAVSSIALRLPSKTPPSRTVRIVWTPAHSDLPGNDTAHAVTNRAPEEDHGPTSIETFQEITEYYRLGRRTFPPPNPVCLKCRKTH</sequence>
<protein>
    <recommendedName>
        <fullName evidence="4">RNase H type-1 domain-containing protein</fullName>
    </recommendedName>
</protein>
<evidence type="ECO:0000256" key="1">
    <source>
        <dbReference type="SAM" id="MobiDB-lite"/>
    </source>
</evidence>
<dbReference type="OrthoDB" id="6506433at2759"/>
<reference evidence="2 3" key="1">
    <citation type="journal article" date="2020" name="Cell">
        <title>Large-Scale Comparative Analyses of Tick Genomes Elucidate Their Genetic Diversity and Vector Capacities.</title>
        <authorList>
            <consortium name="Tick Genome and Microbiome Consortium (TIGMIC)"/>
            <person name="Jia N."/>
            <person name="Wang J."/>
            <person name="Shi W."/>
            <person name="Du L."/>
            <person name="Sun Y."/>
            <person name="Zhan W."/>
            <person name="Jiang J.F."/>
            <person name="Wang Q."/>
            <person name="Zhang B."/>
            <person name="Ji P."/>
            <person name="Bell-Sakyi L."/>
            <person name="Cui X.M."/>
            <person name="Yuan T.T."/>
            <person name="Jiang B.G."/>
            <person name="Yang W.F."/>
            <person name="Lam T.T."/>
            <person name="Chang Q.C."/>
            <person name="Ding S.J."/>
            <person name="Wang X.J."/>
            <person name="Zhu J.G."/>
            <person name="Ruan X.D."/>
            <person name="Zhao L."/>
            <person name="Wei J.T."/>
            <person name="Ye R.Z."/>
            <person name="Que T.C."/>
            <person name="Du C.H."/>
            <person name="Zhou Y.H."/>
            <person name="Cheng J.X."/>
            <person name="Dai P.F."/>
            <person name="Guo W.B."/>
            <person name="Han X.H."/>
            <person name="Huang E.J."/>
            <person name="Li L.F."/>
            <person name="Wei W."/>
            <person name="Gao Y.C."/>
            <person name="Liu J.Z."/>
            <person name="Shao H.Z."/>
            <person name="Wang X."/>
            <person name="Wang C.C."/>
            <person name="Yang T.C."/>
            <person name="Huo Q.B."/>
            <person name="Li W."/>
            <person name="Chen H.Y."/>
            <person name="Chen S.E."/>
            <person name="Zhou L.G."/>
            <person name="Ni X.B."/>
            <person name="Tian J.H."/>
            <person name="Sheng Y."/>
            <person name="Liu T."/>
            <person name="Pan Y.S."/>
            <person name="Xia L.Y."/>
            <person name="Li J."/>
            <person name="Zhao F."/>
            <person name="Cao W.C."/>
        </authorList>
    </citation>
    <scope>NUCLEOTIDE SEQUENCE [LARGE SCALE GENOMIC DNA]</scope>
    <source>
        <strain evidence="2">HaeL-2018</strain>
    </source>
</reference>
<comment type="caution">
    <text evidence="2">The sequence shown here is derived from an EMBL/GenBank/DDBJ whole genome shotgun (WGS) entry which is preliminary data.</text>
</comment>
<name>A0A9J6FZT5_HAELO</name>
<evidence type="ECO:0000313" key="3">
    <source>
        <dbReference type="Proteomes" id="UP000821853"/>
    </source>
</evidence>